<accession>A0AC35GD44</accession>
<evidence type="ECO:0000313" key="1">
    <source>
        <dbReference type="Proteomes" id="UP000887580"/>
    </source>
</evidence>
<sequence>MLKTSTLTTIVEAARRDVSPFEFGNLDIKLVGFNSLQKYNKFKKLTICNDRIALLDSNGVIFMGTLNATEISIFREIKSNEVLGPVTAFSFSRNGKSFAIGYNSGAIKVFNTDKGSLLFQCSPVFNRRGILDIHFTDDSIFVLDNSGTVSSFPKKEYSTNIRKIHHDGTLEPAFSLNSLSKIAAWSTSTTLHITGNEQYFGEIQVPLAHSNKENISLPFISIIEHENNAVIYTAVNKYLTLTKISTLNDIISLQAQGSIDFENELINVKCLESVQFHSDQVAIVLVLDQLEKIYLVCGDIILWFTDIGALRIVYDLHYFENIVSEESARLKSRGRLTLCTHSMFTSHRILYILGDNNIIHSVRVPNIFHFIQIINTRLPKVISLEYALYSGSRIQLVENTVVDLMHAAIHEVYNHALQESRSNGTIRNGNNNPVSHYFSSMEPVIKKCVDLCLSTTWNSNRSAERRQQLINEIFYATPIQARNMFFKALEESATKIEFSWISPELCNLFLEYLEDVKNFELLENVICSMPFEILNLDKAIKICKQHYLWAGLTHICDSMGDSDTVLSFMIIAIQQGNASTKEAIFEYLGNSLGFTGEVYEDGVVKILKWLCEKKVVEEKISYPNIEFLINLDTIGFCQVLHVTASNTQVKAEHYYDLWKILLNLIRQQYFKEKGQNIIEMICSVFERRKHFPDIFVKDVINVMVFLFSSTNYCSDVSTLSQSTYSCFVFLINIISIPEMEPLYQASKDNNRLMITALVAFYRENFNECLEIFASNSFVFNLHSFTLLDKALTVLTPSVNEGHFHQLEIILNRIVKVFPDETVNLCMSHAWILNHVPLRYELIMSTLQKYKTDSCFTPFLTNDFVKRVFDETLSQFSDNSLKADEILSTLFNCYDSKNIIVGMIAAENDYCLNKASVYDLRETYIHLSFGRKLPEQGFSGILEFVKISSFEHLSERLKAFLFYLDMFNDLTIQNEWILKLLQAVLKRLENESQQELINCITLIYTTSLLMGSPQEHLQKALEFCFQNDKFPRREFSFLLNKTLTIYATRMTDHTELLRLIEFEGIVHLLKSVDSATKGYSKEIVPGRCTFCNQIITESFMIVQDKAGVSHTECFKEFNL</sequence>
<proteinExistence type="predicted"/>
<evidence type="ECO:0000313" key="2">
    <source>
        <dbReference type="WBParaSite" id="PS1159_v2.g398.t1"/>
    </source>
</evidence>
<dbReference type="Proteomes" id="UP000887580">
    <property type="component" value="Unplaced"/>
</dbReference>
<organism evidence="1 2">
    <name type="scientific">Panagrolaimus sp. PS1159</name>
    <dbReference type="NCBI Taxonomy" id="55785"/>
    <lineage>
        <taxon>Eukaryota</taxon>
        <taxon>Metazoa</taxon>
        <taxon>Ecdysozoa</taxon>
        <taxon>Nematoda</taxon>
        <taxon>Chromadorea</taxon>
        <taxon>Rhabditida</taxon>
        <taxon>Tylenchina</taxon>
        <taxon>Panagrolaimomorpha</taxon>
        <taxon>Panagrolaimoidea</taxon>
        <taxon>Panagrolaimidae</taxon>
        <taxon>Panagrolaimus</taxon>
    </lineage>
</organism>
<name>A0AC35GD44_9BILA</name>
<dbReference type="WBParaSite" id="PS1159_v2.g398.t1">
    <property type="protein sequence ID" value="PS1159_v2.g398.t1"/>
    <property type="gene ID" value="PS1159_v2.g398"/>
</dbReference>
<protein>
    <submittedName>
        <fullName evidence="2">Vacuolar protein sorting-associated protein 8 central domain-containing protein</fullName>
    </submittedName>
</protein>
<reference evidence="2" key="1">
    <citation type="submission" date="2022-11" db="UniProtKB">
        <authorList>
            <consortium name="WormBaseParasite"/>
        </authorList>
    </citation>
    <scope>IDENTIFICATION</scope>
</reference>